<dbReference type="AlphaFoldDB" id="K0IFS1"/>
<sequence>MDGGLGFPDSVLSACYPKGSGQPNYDHARDFWFRFWDRKPETARAMMHGNGKPNSSEVVTLTRDYPAVIAYEILNEPEIWRKADYFKLLQCFYT</sequence>
<gene>
    <name evidence="1" type="ordered locus">Ngar_c33060</name>
</gene>
<accession>K0IFS1</accession>
<evidence type="ECO:0000313" key="1">
    <source>
        <dbReference type="EMBL" id="AFU60221.1"/>
    </source>
</evidence>
<reference evidence="1 2" key="1">
    <citation type="journal article" date="2012" name="Environ. Microbiol.">
        <title>The genome of the ammonia-oxidizing Candidatus Nitrososphaera gargensis: insights into metabolic versatility and environmental adaptations.</title>
        <authorList>
            <person name="Spang A."/>
            <person name="Poehlein A."/>
            <person name="Offre P."/>
            <person name="Zumbragel S."/>
            <person name="Haider S."/>
            <person name="Rychlik N."/>
            <person name="Nowka B."/>
            <person name="Schmeisser C."/>
            <person name="Lebedeva E.V."/>
            <person name="Rattei T."/>
            <person name="Bohm C."/>
            <person name="Schmid M."/>
            <person name="Galushko A."/>
            <person name="Hatzenpichler R."/>
            <person name="Weinmaier T."/>
            <person name="Daniel R."/>
            <person name="Schleper C."/>
            <person name="Spieck E."/>
            <person name="Streit W."/>
            <person name="Wagner M."/>
        </authorList>
    </citation>
    <scope>NUCLEOTIDE SEQUENCE [LARGE SCALE GENOMIC DNA]</scope>
    <source>
        <strain evidence="2">Ga9.2</strain>
    </source>
</reference>
<dbReference type="InParanoid" id="K0IFS1"/>
<dbReference type="EMBL" id="CP002408">
    <property type="protein sequence ID" value="AFU60221.1"/>
    <property type="molecule type" value="Genomic_DNA"/>
</dbReference>
<protein>
    <submittedName>
        <fullName evidence="1">Uncharacterized protein</fullName>
    </submittedName>
</protein>
<proteinExistence type="predicted"/>
<dbReference type="Proteomes" id="UP000008037">
    <property type="component" value="Chromosome"/>
</dbReference>
<evidence type="ECO:0000313" key="2">
    <source>
        <dbReference type="Proteomes" id="UP000008037"/>
    </source>
</evidence>
<organism evidence="1 2">
    <name type="scientific">Nitrososphaera gargensis (strain Ga9.2)</name>
    <dbReference type="NCBI Taxonomy" id="1237085"/>
    <lineage>
        <taxon>Archaea</taxon>
        <taxon>Nitrososphaerota</taxon>
        <taxon>Nitrososphaeria</taxon>
        <taxon>Nitrososphaerales</taxon>
        <taxon>Nitrososphaeraceae</taxon>
        <taxon>Nitrososphaera</taxon>
    </lineage>
</organism>
<dbReference type="BioCyc" id="CNIT1237085:G1324-3306-MONOMER"/>
<dbReference type="HOGENOM" id="CLU_2379512_0_0_2"/>
<dbReference type="Gene3D" id="3.20.20.80">
    <property type="entry name" value="Glycosidases"/>
    <property type="match status" value="1"/>
</dbReference>
<dbReference type="KEGG" id="nga:Ngar_c33060"/>
<name>K0IFS1_NITGG</name>
<dbReference type="STRING" id="1237085.Ngar_c33060"/>
<keyword evidence="2" id="KW-1185">Reference proteome</keyword>